<organism evidence="6 7">
    <name type="scientific">Laceyella sediminis</name>
    <dbReference type="NCBI Taxonomy" id="573074"/>
    <lineage>
        <taxon>Bacteria</taxon>
        <taxon>Bacillati</taxon>
        <taxon>Bacillota</taxon>
        <taxon>Bacilli</taxon>
        <taxon>Bacillales</taxon>
        <taxon>Thermoactinomycetaceae</taxon>
        <taxon>Laceyella</taxon>
    </lineage>
</organism>
<dbReference type="PANTHER" id="PTHR42953:SF8">
    <property type="entry name" value="ZINT DOMAIN-CONTAINING PROTEIN"/>
    <property type="match status" value="1"/>
</dbReference>
<keyword evidence="7" id="KW-1185">Reference proteome</keyword>
<evidence type="ECO:0000256" key="2">
    <source>
        <dbReference type="ARBA" id="ARBA00022729"/>
    </source>
</evidence>
<dbReference type="PROSITE" id="PS51257">
    <property type="entry name" value="PROKAR_LIPOPROTEIN"/>
    <property type="match status" value="1"/>
</dbReference>
<keyword evidence="1 3" id="KW-0813">Transport</keyword>
<dbReference type="InterPro" id="IPR050492">
    <property type="entry name" value="Bact_metal-bind_prot9"/>
</dbReference>
<dbReference type="RefSeq" id="WP_106341874.1">
    <property type="nucleotide sequence ID" value="NZ_PVTZ01000002.1"/>
</dbReference>
<evidence type="ECO:0000313" key="7">
    <source>
        <dbReference type="Proteomes" id="UP000238836"/>
    </source>
</evidence>
<comment type="similarity">
    <text evidence="3">Belongs to the bacterial solute-binding protein 9 family.</text>
</comment>
<dbReference type="InterPro" id="IPR006129">
    <property type="entry name" value="AdhesinB"/>
</dbReference>
<dbReference type="PRINTS" id="PR00691">
    <property type="entry name" value="ADHESINB"/>
</dbReference>
<name>A0ABX5ESG0_9BACL</name>
<dbReference type="Proteomes" id="UP000238836">
    <property type="component" value="Unassembled WGS sequence"/>
</dbReference>
<evidence type="ECO:0000256" key="5">
    <source>
        <dbReference type="SAM" id="SignalP"/>
    </source>
</evidence>
<keyword evidence="2 5" id="KW-0732">Signal</keyword>
<dbReference type="InterPro" id="IPR006128">
    <property type="entry name" value="Lipoprotein_PsaA-like"/>
</dbReference>
<dbReference type="PANTHER" id="PTHR42953">
    <property type="entry name" value="HIGH-AFFINITY ZINC UPTAKE SYSTEM PROTEIN ZNUA-RELATED"/>
    <property type="match status" value="1"/>
</dbReference>
<dbReference type="Gene3D" id="3.40.50.1980">
    <property type="entry name" value="Nitrogenase molybdenum iron protein domain"/>
    <property type="match status" value="2"/>
</dbReference>
<feature type="chain" id="PRO_5045894045" evidence="5">
    <location>
        <begin position="24"/>
        <end position="320"/>
    </location>
</feature>
<feature type="region of interest" description="Disordered" evidence="4">
    <location>
        <begin position="121"/>
        <end position="151"/>
    </location>
</feature>
<evidence type="ECO:0000256" key="4">
    <source>
        <dbReference type="SAM" id="MobiDB-lite"/>
    </source>
</evidence>
<sequence length="320" mass="35798">MNKGLIFLAATLLILTGCQPGTAANQSSNNPGKLQVYTSLFPFEDFAKKIGGDHVQVTNLIPPGVEPHDFELTARDMTALSNADLFIYNGAGMEAWAEKAARNLDTKRTLVVETTKNLPLLKREEHEHGDEHHGEDHGDQHDHGDFDPHAWLDPTLAKKQAEAIRDALIKKDAKHAADYRKNFEQVAAELDKLDHEFQFVVKQAPKKEFAVSHAAFGYLAHRYGLKQMAISGLSPSDEPSPQELKRIIEEVREHDIRVILFETLVSSKIAEVVKREVKAEALVLNPLEGLTEEEKAQGMDYFQVMRKNKEHLAKALGVTQ</sequence>
<comment type="caution">
    <text evidence="6">The sequence shown here is derived from an EMBL/GenBank/DDBJ whole genome shotgun (WGS) entry which is preliminary data.</text>
</comment>
<feature type="compositionally biased region" description="Basic and acidic residues" evidence="4">
    <location>
        <begin position="121"/>
        <end position="150"/>
    </location>
</feature>
<accession>A0ABX5ESG0</accession>
<dbReference type="CDD" id="cd01017">
    <property type="entry name" value="AdcA"/>
    <property type="match status" value="1"/>
</dbReference>
<evidence type="ECO:0000256" key="1">
    <source>
        <dbReference type="ARBA" id="ARBA00022448"/>
    </source>
</evidence>
<dbReference type="Pfam" id="PF01297">
    <property type="entry name" value="ZnuA"/>
    <property type="match status" value="1"/>
</dbReference>
<dbReference type="PRINTS" id="PR00690">
    <property type="entry name" value="ADHESNFAMILY"/>
</dbReference>
<feature type="signal peptide" evidence="5">
    <location>
        <begin position="1"/>
        <end position="23"/>
    </location>
</feature>
<gene>
    <name evidence="6" type="ORF">CLV36_102366</name>
</gene>
<evidence type="ECO:0000313" key="6">
    <source>
        <dbReference type="EMBL" id="PRZ16653.1"/>
    </source>
</evidence>
<protein>
    <submittedName>
        <fullName evidence="6">Zinc transport system substrate-binding protein</fullName>
    </submittedName>
</protein>
<dbReference type="SUPFAM" id="SSF53807">
    <property type="entry name" value="Helical backbone' metal receptor"/>
    <property type="match status" value="1"/>
</dbReference>
<dbReference type="InterPro" id="IPR006127">
    <property type="entry name" value="ZnuA-like"/>
</dbReference>
<evidence type="ECO:0000256" key="3">
    <source>
        <dbReference type="RuleBase" id="RU003512"/>
    </source>
</evidence>
<dbReference type="EMBL" id="PVTZ01000002">
    <property type="protein sequence ID" value="PRZ16653.1"/>
    <property type="molecule type" value="Genomic_DNA"/>
</dbReference>
<proteinExistence type="inferred from homology"/>
<reference evidence="6 7" key="1">
    <citation type="submission" date="2018-03" db="EMBL/GenBank/DDBJ databases">
        <title>Genomic Encyclopedia of Archaeal and Bacterial Type Strains, Phase II (KMG-II): from individual species to whole genera.</title>
        <authorList>
            <person name="Goeker M."/>
        </authorList>
    </citation>
    <scope>NUCLEOTIDE SEQUENCE [LARGE SCALE GENOMIC DNA]</scope>
    <source>
        <strain evidence="6 7">RHA1</strain>
    </source>
</reference>